<name>M0QI56_9ACTN</name>
<dbReference type="EMBL" id="BANX01000014">
    <property type="protein sequence ID" value="GAC68305.1"/>
    <property type="molecule type" value="Genomic_DNA"/>
</dbReference>
<evidence type="ECO:0000256" key="1">
    <source>
        <dbReference type="SAM" id="Phobius"/>
    </source>
</evidence>
<sequence length="82" mass="8656">MSDAAHIPELPRVVRAPEPLIIVGMVIWAVATVVVWTTGWGGERTGWVCVVGLAVGILGTTIVLVQRAGVRRGDRGAQQGLD</sequence>
<proteinExistence type="predicted"/>
<keyword evidence="1" id="KW-0812">Transmembrane</keyword>
<feature type="transmembrane region" description="Helical" evidence="1">
    <location>
        <begin position="20"/>
        <end position="39"/>
    </location>
</feature>
<reference evidence="2 3" key="1">
    <citation type="submission" date="2013-01" db="EMBL/GenBank/DDBJ databases">
        <title>Whole genome shotgun sequence of Gordonia soli NBRC 108243.</title>
        <authorList>
            <person name="Isaki-Nakamura S."/>
            <person name="Hosoyama A."/>
            <person name="Tsuchikane K."/>
            <person name="Ando Y."/>
            <person name="Baba S."/>
            <person name="Ohji S."/>
            <person name="Hamada M."/>
            <person name="Tamura T."/>
            <person name="Yamazoe A."/>
            <person name="Yamazaki S."/>
            <person name="Fujita N."/>
        </authorList>
    </citation>
    <scope>NUCLEOTIDE SEQUENCE [LARGE SCALE GENOMIC DNA]</scope>
    <source>
        <strain evidence="2 3">NBRC 108243</strain>
    </source>
</reference>
<dbReference type="eggNOG" id="ENOG5033IM2">
    <property type="taxonomic scope" value="Bacteria"/>
</dbReference>
<protein>
    <recommendedName>
        <fullName evidence="4">DUF2530 domain-containing protein</fullName>
    </recommendedName>
</protein>
<comment type="caution">
    <text evidence="2">The sequence shown here is derived from an EMBL/GenBank/DDBJ whole genome shotgun (WGS) entry which is preliminary data.</text>
</comment>
<keyword evidence="1" id="KW-0472">Membrane</keyword>
<evidence type="ECO:0000313" key="2">
    <source>
        <dbReference type="EMBL" id="GAC68305.1"/>
    </source>
</evidence>
<evidence type="ECO:0008006" key="4">
    <source>
        <dbReference type="Google" id="ProtNLM"/>
    </source>
</evidence>
<keyword evidence="3" id="KW-1185">Reference proteome</keyword>
<dbReference type="InterPro" id="IPR019681">
    <property type="entry name" value="DUF2530"/>
</dbReference>
<evidence type="ECO:0000313" key="3">
    <source>
        <dbReference type="Proteomes" id="UP000011666"/>
    </source>
</evidence>
<accession>M0QI56</accession>
<dbReference type="Pfam" id="PF10745">
    <property type="entry name" value="DUF2530"/>
    <property type="match status" value="1"/>
</dbReference>
<dbReference type="OrthoDB" id="4774615at2"/>
<keyword evidence="1" id="KW-1133">Transmembrane helix</keyword>
<dbReference type="Proteomes" id="UP000011666">
    <property type="component" value="Unassembled WGS sequence"/>
</dbReference>
<gene>
    <name evidence="2" type="ORF">GS4_14_01380</name>
</gene>
<feature type="transmembrane region" description="Helical" evidence="1">
    <location>
        <begin position="45"/>
        <end position="65"/>
    </location>
</feature>
<dbReference type="AlphaFoldDB" id="M0QI56"/>
<dbReference type="STRING" id="1223545.GS4_14_01380"/>
<dbReference type="RefSeq" id="WP_007620336.1">
    <property type="nucleotide sequence ID" value="NZ_BANX01000014.1"/>
</dbReference>
<organism evidence="2 3">
    <name type="scientific">Gordonia soli NBRC 108243</name>
    <dbReference type="NCBI Taxonomy" id="1223545"/>
    <lineage>
        <taxon>Bacteria</taxon>
        <taxon>Bacillati</taxon>
        <taxon>Actinomycetota</taxon>
        <taxon>Actinomycetes</taxon>
        <taxon>Mycobacteriales</taxon>
        <taxon>Gordoniaceae</taxon>
        <taxon>Gordonia</taxon>
    </lineage>
</organism>